<sequence length="231" mass="26391">MPSGKKIKLASTTPDVNLMDAITQALQKQQELLQTDRVDKIQAEGRDRKRVVNSCNAEQQKLLEKLAELEDRKCRNNVRLGRLAPNREGDDPIGFLQKMLPVWIPLLSKTPIEIDRAHRVFGTGTYHTMIFRVLRYQDCRAILQGARKARTGGPIQDNGRTLYFKADYSPFTLQKRKAFVGMQKELYAIGINKFMIYPATLHVRHNGNRLRMLKNSTENWVTQSKAPPGTS</sequence>
<dbReference type="InterPro" id="IPR042566">
    <property type="entry name" value="L1_C"/>
</dbReference>
<accession>A0A9Q1I9J0</accession>
<gene>
    <name evidence="1" type="ORF">SKAU_G00415010</name>
</gene>
<keyword evidence="2" id="KW-1185">Reference proteome</keyword>
<name>A0A9Q1I9J0_SYNKA</name>
<dbReference type="Gene3D" id="3.30.250.20">
    <property type="entry name" value="L1 transposable element, C-terminal domain"/>
    <property type="match status" value="1"/>
</dbReference>
<proteinExistence type="predicted"/>
<dbReference type="InterPro" id="IPR004244">
    <property type="entry name" value="Transposase_22"/>
</dbReference>
<evidence type="ECO:0000313" key="2">
    <source>
        <dbReference type="Proteomes" id="UP001152622"/>
    </source>
</evidence>
<dbReference type="OrthoDB" id="8959002at2759"/>
<dbReference type="EMBL" id="JAINUF010000023">
    <property type="protein sequence ID" value="KAJ8333493.1"/>
    <property type="molecule type" value="Genomic_DNA"/>
</dbReference>
<reference evidence="1" key="1">
    <citation type="journal article" date="2023" name="Science">
        <title>Genome structures resolve the early diversification of teleost fishes.</title>
        <authorList>
            <person name="Parey E."/>
            <person name="Louis A."/>
            <person name="Montfort J."/>
            <person name="Bouchez O."/>
            <person name="Roques C."/>
            <person name="Iampietro C."/>
            <person name="Lluch J."/>
            <person name="Castinel A."/>
            <person name="Donnadieu C."/>
            <person name="Desvignes T."/>
            <person name="Floi Bucao C."/>
            <person name="Jouanno E."/>
            <person name="Wen M."/>
            <person name="Mejri S."/>
            <person name="Dirks R."/>
            <person name="Jansen H."/>
            <person name="Henkel C."/>
            <person name="Chen W.J."/>
            <person name="Zahm M."/>
            <person name="Cabau C."/>
            <person name="Klopp C."/>
            <person name="Thompson A.W."/>
            <person name="Robinson-Rechavi M."/>
            <person name="Braasch I."/>
            <person name="Lecointre G."/>
            <person name="Bobe J."/>
            <person name="Postlethwait J.H."/>
            <person name="Berthelot C."/>
            <person name="Roest Crollius H."/>
            <person name="Guiguen Y."/>
        </authorList>
    </citation>
    <scope>NUCLEOTIDE SEQUENCE</scope>
    <source>
        <strain evidence="1">WJC10195</strain>
    </source>
</reference>
<evidence type="ECO:0008006" key="3">
    <source>
        <dbReference type="Google" id="ProtNLM"/>
    </source>
</evidence>
<dbReference type="PANTHER" id="PTHR11505">
    <property type="entry name" value="L1 TRANSPOSABLE ELEMENT-RELATED"/>
    <property type="match status" value="1"/>
</dbReference>
<comment type="caution">
    <text evidence="1">The sequence shown here is derived from an EMBL/GenBank/DDBJ whole genome shotgun (WGS) entry which is preliminary data.</text>
</comment>
<dbReference type="AlphaFoldDB" id="A0A9Q1I9J0"/>
<dbReference type="Proteomes" id="UP001152622">
    <property type="component" value="Chromosome 23"/>
</dbReference>
<organism evidence="1 2">
    <name type="scientific">Synaphobranchus kaupii</name>
    <name type="common">Kaup's arrowtooth eel</name>
    <dbReference type="NCBI Taxonomy" id="118154"/>
    <lineage>
        <taxon>Eukaryota</taxon>
        <taxon>Metazoa</taxon>
        <taxon>Chordata</taxon>
        <taxon>Craniata</taxon>
        <taxon>Vertebrata</taxon>
        <taxon>Euteleostomi</taxon>
        <taxon>Actinopterygii</taxon>
        <taxon>Neopterygii</taxon>
        <taxon>Teleostei</taxon>
        <taxon>Anguilliformes</taxon>
        <taxon>Synaphobranchidae</taxon>
        <taxon>Synaphobranchus</taxon>
    </lineage>
</organism>
<evidence type="ECO:0000313" key="1">
    <source>
        <dbReference type="EMBL" id="KAJ8333493.1"/>
    </source>
</evidence>
<protein>
    <recommendedName>
        <fullName evidence="3">LINE-1 type transposase domain-containing protein 1</fullName>
    </recommendedName>
</protein>